<dbReference type="SMART" id="SM00248">
    <property type="entry name" value="ANK"/>
    <property type="match status" value="4"/>
</dbReference>
<accession>A0A1H5YRQ5</accession>
<organism evidence="4 5">
    <name type="scientific">Marinobacterium lutimaris</name>
    <dbReference type="NCBI Taxonomy" id="568106"/>
    <lineage>
        <taxon>Bacteria</taxon>
        <taxon>Pseudomonadati</taxon>
        <taxon>Pseudomonadota</taxon>
        <taxon>Gammaproteobacteria</taxon>
        <taxon>Oceanospirillales</taxon>
        <taxon>Oceanospirillaceae</taxon>
        <taxon>Marinobacterium</taxon>
    </lineage>
</organism>
<dbReference type="SUPFAM" id="SSF48403">
    <property type="entry name" value="Ankyrin repeat"/>
    <property type="match status" value="1"/>
</dbReference>
<keyword evidence="1" id="KW-0677">Repeat</keyword>
<evidence type="ECO:0000256" key="1">
    <source>
        <dbReference type="ARBA" id="ARBA00022737"/>
    </source>
</evidence>
<dbReference type="PROSITE" id="PS51257">
    <property type="entry name" value="PROKAR_LIPOPROTEIN"/>
    <property type="match status" value="1"/>
</dbReference>
<keyword evidence="2 3" id="KW-0040">ANK repeat</keyword>
<dbReference type="PROSITE" id="PS50088">
    <property type="entry name" value="ANK_REPEAT"/>
    <property type="match status" value="1"/>
</dbReference>
<dbReference type="InterPro" id="IPR036770">
    <property type="entry name" value="Ankyrin_rpt-contain_sf"/>
</dbReference>
<dbReference type="Proteomes" id="UP000236745">
    <property type="component" value="Unassembled WGS sequence"/>
</dbReference>
<dbReference type="InterPro" id="IPR002110">
    <property type="entry name" value="Ankyrin_rpt"/>
</dbReference>
<feature type="repeat" description="ANK" evidence="3">
    <location>
        <begin position="52"/>
        <end position="84"/>
    </location>
</feature>
<gene>
    <name evidence="4" type="ORF">SAMN05444390_1011855</name>
</gene>
<dbReference type="PANTHER" id="PTHR24126">
    <property type="entry name" value="ANKYRIN REPEAT, PH AND SEC7 DOMAIN CONTAINING PROTEIN SECG-RELATED"/>
    <property type="match status" value="1"/>
</dbReference>
<evidence type="ECO:0000313" key="4">
    <source>
        <dbReference type="EMBL" id="SEG26362.1"/>
    </source>
</evidence>
<dbReference type="AlphaFoldDB" id="A0A1H5YRQ5"/>
<evidence type="ECO:0000313" key="5">
    <source>
        <dbReference type="Proteomes" id="UP000236745"/>
    </source>
</evidence>
<dbReference type="Gene3D" id="1.25.40.20">
    <property type="entry name" value="Ankyrin repeat-containing domain"/>
    <property type="match status" value="1"/>
</dbReference>
<dbReference type="PANTHER" id="PTHR24126:SF14">
    <property type="entry name" value="ANK_REP_REGION DOMAIN-CONTAINING PROTEIN"/>
    <property type="match status" value="1"/>
</dbReference>
<keyword evidence="5" id="KW-1185">Reference proteome</keyword>
<sequence>MRFVRVLSICSLLFLFGCSPLSPLEKQISKGDYNKVESLIEDDADIGAISPLRGSLLCVAARNEQDRLITLLVEKGLDVNIRDNAGKTAMHCVSAAETVDLLVSLGGDPFSLSENGISPLAEAVRFGRYDAARRLVDLGAEDIAWGAGNEFTALDYAIASCHLRTAELVLINGLATPKIKHAEACEEQLQTLLHQYNLR</sequence>
<dbReference type="EMBL" id="FNVQ01000001">
    <property type="protein sequence ID" value="SEG26362.1"/>
    <property type="molecule type" value="Genomic_DNA"/>
</dbReference>
<evidence type="ECO:0000256" key="3">
    <source>
        <dbReference type="PROSITE-ProRule" id="PRU00023"/>
    </source>
</evidence>
<reference evidence="4 5" key="1">
    <citation type="submission" date="2016-10" db="EMBL/GenBank/DDBJ databases">
        <authorList>
            <person name="de Groot N.N."/>
        </authorList>
    </citation>
    <scope>NUCLEOTIDE SEQUENCE [LARGE SCALE GENOMIC DNA]</scope>
    <source>
        <strain evidence="4 5">DSM 22012</strain>
    </source>
</reference>
<proteinExistence type="predicted"/>
<dbReference type="Pfam" id="PF12796">
    <property type="entry name" value="Ank_2"/>
    <property type="match status" value="1"/>
</dbReference>
<evidence type="ECO:0000256" key="2">
    <source>
        <dbReference type="ARBA" id="ARBA00023043"/>
    </source>
</evidence>
<name>A0A1H5YRQ5_9GAMM</name>
<protein>
    <submittedName>
        <fullName evidence="4">Ankyrin repeat-containing protein</fullName>
    </submittedName>
</protein>